<sequence>MRSKWVPSVLILTVLSLAGWQVYGLMVRKPSLDDPEVLAASTTRTLEERVASLESRVLVLERNTGLIKPKTTGKLKEQFVTLSGGSVNASDWTKISGTDFSFDAALYGGSVEVSWQGWIENGKGSVRLYDSTNHRAVDSSELSVDSGVRSSFYSKPISIWRGQNQYYLEGKNPWGEMTVSGPRLRIVTR</sequence>
<name>A0A837IHV9_9BACT</name>
<comment type="caution">
    <text evidence="1">The sequence shown here is derived from an EMBL/GenBank/DDBJ whole genome shotgun (WGS) entry which is preliminary data.</text>
</comment>
<evidence type="ECO:0000313" key="1">
    <source>
        <dbReference type="EMBL" id="KKT99656.1"/>
    </source>
</evidence>
<proteinExistence type="predicted"/>
<reference evidence="1 2" key="1">
    <citation type="journal article" date="2015" name="Nature">
        <title>rRNA introns, odd ribosomes, and small enigmatic genomes across a large radiation of phyla.</title>
        <authorList>
            <person name="Brown C.T."/>
            <person name="Hug L.A."/>
            <person name="Thomas B.C."/>
            <person name="Sharon I."/>
            <person name="Castelle C.J."/>
            <person name="Singh A."/>
            <person name="Wilkins M.J."/>
            <person name="Williams K.H."/>
            <person name="Banfield J.F."/>
        </authorList>
    </citation>
    <scope>NUCLEOTIDE SEQUENCE [LARGE SCALE GENOMIC DNA]</scope>
</reference>
<gene>
    <name evidence="1" type="ORF">UX01_C0008G0024</name>
</gene>
<dbReference type="EMBL" id="LCKO01000008">
    <property type="protein sequence ID" value="KKT99656.1"/>
    <property type="molecule type" value="Genomic_DNA"/>
</dbReference>
<dbReference type="AlphaFoldDB" id="A0A837IHV9"/>
<dbReference type="Proteomes" id="UP000034078">
    <property type="component" value="Unassembled WGS sequence"/>
</dbReference>
<evidence type="ECO:0000313" key="2">
    <source>
        <dbReference type="Proteomes" id="UP000034078"/>
    </source>
</evidence>
<organism evidence="1 2">
    <name type="scientific">Candidatus Collierbacteria bacterium GW2011_GWB2_45_17</name>
    <dbReference type="NCBI Taxonomy" id="1618388"/>
    <lineage>
        <taxon>Bacteria</taxon>
        <taxon>Candidatus Collieribacteriota</taxon>
    </lineage>
</organism>
<protein>
    <submittedName>
        <fullName evidence="1">Uncharacterized protein</fullName>
    </submittedName>
</protein>
<accession>A0A837IHV9</accession>